<dbReference type="InterPro" id="IPR036770">
    <property type="entry name" value="Ankyrin_rpt-contain_sf"/>
</dbReference>
<dbReference type="FunFam" id="3.90.1750.10:FF:000019">
    <property type="entry name" value="E3 ubiquitin-protein ligase HACE1 isoform X1"/>
    <property type="match status" value="1"/>
</dbReference>
<feature type="compositionally biased region" description="Polar residues" evidence="21">
    <location>
        <begin position="391"/>
        <end position="405"/>
    </location>
</feature>
<keyword evidence="24" id="KW-1185">Reference proteome</keyword>
<evidence type="ECO:0000256" key="6">
    <source>
        <dbReference type="ARBA" id="ARBA00022490"/>
    </source>
</evidence>
<dbReference type="InterPro" id="IPR002110">
    <property type="entry name" value="Ankyrin_rpt"/>
</dbReference>
<evidence type="ECO:0000256" key="16">
    <source>
        <dbReference type="ARBA" id="ARBA00040370"/>
    </source>
</evidence>
<dbReference type="GeneTree" id="ENSGT00940000155839"/>
<keyword evidence="10" id="KW-0256">Endoplasmic reticulum</keyword>
<dbReference type="FunFam" id="3.30.2160.10:FF:000001">
    <property type="entry name" value="E3 ubiquitin-protein ligase NEDD4-like"/>
    <property type="match status" value="1"/>
</dbReference>
<dbReference type="FunFam" id="3.90.1750.10:FF:000026">
    <property type="entry name" value="E3 ubiquitin-protein ligase HACE1"/>
    <property type="match status" value="1"/>
</dbReference>
<evidence type="ECO:0000313" key="23">
    <source>
        <dbReference type="Ensembl" id="ENSMODP00000059888.1"/>
    </source>
</evidence>
<evidence type="ECO:0000256" key="2">
    <source>
        <dbReference type="ARBA" id="ARBA00004240"/>
    </source>
</evidence>
<keyword evidence="7" id="KW-0808">Transferase</keyword>
<feature type="repeat" description="ANK" evidence="19">
    <location>
        <begin position="95"/>
        <end position="127"/>
    </location>
</feature>
<reference evidence="23" key="3">
    <citation type="submission" date="2025-09" db="UniProtKB">
        <authorList>
            <consortium name="Ensembl"/>
        </authorList>
    </citation>
    <scope>IDENTIFICATION</scope>
</reference>
<evidence type="ECO:0000256" key="21">
    <source>
        <dbReference type="SAM" id="MobiDB-lite"/>
    </source>
</evidence>
<dbReference type="Pfam" id="PF00023">
    <property type="entry name" value="Ank"/>
    <property type="match status" value="1"/>
</dbReference>
<dbReference type="InterPro" id="IPR050409">
    <property type="entry name" value="E3_ubiq-protein_ligase"/>
</dbReference>
<keyword evidence="9 20" id="KW-0833">Ubl conjugation pathway</keyword>
<keyword evidence="11" id="KW-0333">Golgi apparatus</keyword>
<evidence type="ECO:0000256" key="13">
    <source>
        <dbReference type="ARBA" id="ARBA00023136"/>
    </source>
</evidence>
<dbReference type="Gene3D" id="1.25.40.20">
    <property type="entry name" value="Ankyrin repeat-containing domain"/>
    <property type="match status" value="1"/>
</dbReference>
<evidence type="ECO:0000256" key="4">
    <source>
        <dbReference type="ARBA" id="ARBA00004906"/>
    </source>
</evidence>
<dbReference type="InterPro" id="IPR000569">
    <property type="entry name" value="HECT_dom"/>
</dbReference>
<dbReference type="Ensembl" id="ENSMODT00000072311.1">
    <property type="protein sequence ID" value="ENSMODP00000059888.1"/>
    <property type="gene ID" value="ENSMODG00000018036.4"/>
</dbReference>
<dbReference type="Pfam" id="PF00632">
    <property type="entry name" value="HECT"/>
    <property type="match status" value="1"/>
</dbReference>
<dbReference type="Gene3D" id="3.90.1750.10">
    <property type="entry name" value="Hect, E3 ligase catalytic domains"/>
    <property type="match status" value="1"/>
</dbReference>
<gene>
    <name evidence="23" type="primary">HACE1</name>
</gene>
<comment type="subcellular location">
    <subcellularLocation>
        <location evidence="3">Cytoplasm</location>
    </subcellularLocation>
    <subcellularLocation>
        <location evidence="2">Endoplasmic reticulum</location>
    </subcellularLocation>
    <subcellularLocation>
        <location evidence="15">Golgi apparatus</location>
        <location evidence="15">Golgi stack membrane</location>
    </subcellularLocation>
</comment>
<accession>A0A5F8HL70</accession>
<dbReference type="GO" id="GO:0005783">
    <property type="term" value="C:endoplasmic reticulum"/>
    <property type="evidence" value="ECO:0007669"/>
    <property type="project" value="UniProtKB-SubCell"/>
</dbReference>
<evidence type="ECO:0000256" key="14">
    <source>
        <dbReference type="ARBA" id="ARBA00023306"/>
    </source>
</evidence>
<dbReference type="Gene3D" id="3.30.2410.10">
    <property type="entry name" value="Hect, E3 ligase catalytic domain"/>
    <property type="match status" value="1"/>
</dbReference>
<name>A0A5F8HL70_MONDO</name>
<dbReference type="CTD" id="57531"/>
<dbReference type="PROSITE" id="PS50237">
    <property type="entry name" value="HECT"/>
    <property type="match status" value="1"/>
</dbReference>
<keyword evidence="13" id="KW-0472">Membrane</keyword>
<dbReference type="RefSeq" id="XP_007484432.1">
    <property type="nucleotide sequence ID" value="XM_007484370.3"/>
</dbReference>
<evidence type="ECO:0000256" key="20">
    <source>
        <dbReference type="PROSITE-ProRule" id="PRU00104"/>
    </source>
</evidence>
<reference evidence="23 24" key="1">
    <citation type="journal article" date="2007" name="Nature">
        <title>Genome of the marsupial Monodelphis domestica reveals innovation in non-coding sequences.</title>
        <authorList>
            <person name="Mikkelsen T.S."/>
            <person name="Wakefield M.J."/>
            <person name="Aken B."/>
            <person name="Amemiya C.T."/>
            <person name="Chang J.L."/>
            <person name="Duke S."/>
            <person name="Garber M."/>
            <person name="Gentles A.J."/>
            <person name="Goodstadt L."/>
            <person name="Heger A."/>
            <person name="Jurka J."/>
            <person name="Kamal M."/>
            <person name="Mauceli E."/>
            <person name="Searle S.M."/>
            <person name="Sharpe T."/>
            <person name="Baker M.L."/>
            <person name="Batzer M.A."/>
            <person name="Benos P.V."/>
            <person name="Belov K."/>
            <person name="Clamp M."/>
            <person name="Cook A."/>
            <person name="Cuff J."/>
            <person name="Das R."/>
            <person name="Davidow L."/>
            <person name="Deakin J.E."/>
            <person name="Fazzari M.J."/>
            <person name="Glass J.L."/>
            <person name="Grabherr M."/>
            <person name="Greally J.M."/>
            <person name="Gu W."/>
            <person name="Hore T.A."/>
            <person name="Huttley G.A."/>
            <person name="Kleber M."/>
            <person name="Jirtle R.L."/>
            <person name="Koina E."/>
            <person name="Lee J.T."/>
            <person name="Mahony S."/>
            <person name="Marra M.A."/>
            <person name="Miller R.D."/>
            <person name="Nicholls R.D."/>
            <person name="Oda M."/>
            <person name="Papenfuss A.T."/>
            <person name="Parra Z.E."/>
            <person name="Pollock D.D."/>
            <person name="Ray D.A."/>
            <person name="Schein J.E."/>
            <person name="Speed T.P."/>
            <person name="Thompson K."/>
            <person name="VandeBerg J.L."/>
            <person name="Wade C.M."/>
            <person name="Walker J.A."/>
            <person name="Waters P.D."/>
            <person name="Webber C."/>
            <person name="Weidman J.R."/>
            <person name="Xie X."/>
            <person name="Zody M.C."/>
            <person name="Baldwin J."/>
            <person name="Abdouelleil A."/>
            <person name="Abdulkadir J."/>
            <person name="Abebe A."/>
            <person name="Abera B."/>
            <person name="Abreu J."/>
            <person name="Acer S.C."/>
            <person name="Aftuck L."/>
            <person name="Alexander A."/>
            <person name="An P."/>
            <person name="Anderson E."/>
            <person name="Anderson S."/>
            <person name="Arachi H."/>
            <person name="Azer M."/>
            <person name="Bachantsang P."/>
            <person name="Barry A."/>
            <person name="Bayul T."/>
            <person name="Berlin A."/>
            <person name="Bessette D."/>
            <person name="Bloom T."/>
            <person name="Bloom T."/>
            <person name="Boguslavskiy L."/>
            <person name="Bonnet C."/>
            <person name="Boukhgalter B."/>
            <person name="Bourzgui I."/>
            <person name="Brown A."/>
            <person name="Cahill P."/>
            <person name="Channer S."/>
            <person name="Cheshatsang Y."/>
            <person name="Chuda L."/>
            <person name="Citroen M."/>
            <person name="Collymore A."/>
            <person name="Cooke P."/>
            <person name="Costello M."/>
            <person name="D'Aco K."/>
            <person name="Daza R."/>
            <person name="De Haan G."/>
            <person name="DeGray S."/>
            <person name="DeMaso C."/>
            <person name="Dhargay N."/>
            <person name="Dooley K."/>
            <person name="Dooley E."/>
            <person name="Doricent M."/>
            <person name="Dorje P."/>
            <person name="Dorjee K."/>
            <person name="Dupes A."/>
            <person name="Elong R."/>
            <person name="Falk J."/>
            <person name="Farina A."/>
            <person name="Faro S."/>
            <person name="Ferguson D."/>
            <person name="Fisher S."/>
            <person name="Foley C.D."/>
            <person name="Franke A."/>
            <person name="Friedrich D."/>
            <person name="Gadbois L."/>
            <person name="Gearin G."/>
            <person name="Gearin C.R."/>
            <person name="Giannoukos G."/>
            <person name="Goode T."/>
            <person name="Graham J."/>
            <person name="Grandbois E."/>
            <person name="Grewal S."/>
            <person name="Gyaltsen K."/>
            <person name="Hafez N."/>
            <person name="Hagos B."/>
            <person name="Hall J."/>
            <person name="Henson C."/>
            <person name="Hollinger A."/>
            <person name="Honan T."/>
            <person name="Huard M.D."/>
            <person name="Hughes L."/>
            <person name="Hurhula B."/>
            <person name="Husby M.E."/>
            <person name="Kamat A."/>
            <person name="Kanga B."/>
            <person name="Kashin S."/>
            <person name="Khazanovich D."/>
            <person name="Kisner P."/>
            <person name="Lance K."/>
            <person name="Lara M."/>
            <person name="Lee W."/>
            <person name="Lennon N."/>
            <person name="Letendre F."/>
            <person name="LeVine R."/>
            <person name="Lipovsky A."/>
            <person name="Liu X."/>
            <person name="Liu J."/>
            <person name="Liu S."/>
            <person name="Lokyitsang T."/>
            <person name="Lokyitsang Y."/>
            <person name="Lubonja R."/>
            <person name="Lui A."/>
            <person name="MacDonald P."/>
            <person name="Magnisalis V."/>
            <person name="Maru K."/>
            <person name="Matthews C."/>
            <person name="McCusker W."/>
            <person name="McDonough S."/>
            <person name="Mehta T."/>
            <person name="Meldrim J."/>
            <person name="Meneus L."/>
            <person name="Mihai O."/>
            <person name="Mihalev A."/>
            <person name="Mihova T."/>
            <person name="Mittelman R."/>
            <person name="Mlenga V."/>
            <person name="Montmayeur A."/>
            <person name="Mulrain L."/>
            <person name="Navidi A."/>
            <person name="Naylor J."/>
            <person name="Negash T."/>
            <person name="Nguyen T."/>
            <person name="Nguyen N."/>
            <person name="Nicol R."/>
            <person name="Norbu C."/>
            <person name="Norbu N."/>
            <person name="Novod N."/>
            <person name="O'Neill B."/>
            <person name="Osman S."/>
            <person name="Markiewicz E."/>
            <person name="Oyono O.L."/>
            <person name="Patti C."/>
            <person name="Phunkhang P."/>
            <person name="Pierre F."/>
            <person name="Priest M."/>
            <person name="Raghuraman S."/>
            <person name="Rege F."/>
            <person name="Reyes R."/>
            <person name="Rise C."/>
            <person name="Rogov P."/>
            <person name="Ross K."/>
            <person name="Ryan E."/>
            <person name="Settipalli S."/>
            <person name="Shea T."/>
            <person name="Sherpa N."/>
            <person name="Shi L."/>
            <person name="Shih D."/>
            <person name="Sparrow T."/>
            <person name="Spaulding J."/>
            <person name="Stalker J."/>
            <person name="Stange-Thomann N."/>
            <person name="Stavropoulos S."/>
            <person name="Stone C."/>
            <person name="Strader C."/>
            <person name="Tesfaye S."/>
            <person name="Thomson T."/>
            <person name="Thoulutsang Y."/>
            <person name="Thoulutsang D."/>
            <person name="Topham K."/>
            <person name="Topping I."/>
            <person name="Tsamla T."/>
            <person name="Vassiliev H."/>
            <person name="Vo A."/>
            <person name="Wangchuk T."/>
            <person name="Wangdi T."/>
            <person name="Weiand M."/>
            <person name="Wilkinson J."/>
            <person name="Wilson A."/>
            <person name="Yadav S."/>
            <person name="Young G."/>
            <person name="Yu Q."/>
            <person name="Zembek L."/>
            <person name="Zhong D."/>
            <person name="Zimmer A."/>
            <person name="Zwirko Z."/>
            <person name="Jaffe D.B."/>
            <person name="Alvarez P."/>
            <person name="Brockman W."/>
            <person name="Butler J."/>
            <person name="Chin C."/>
            <person name="Gnerre S."/>
            <person name="MacCallum I."/>
            <person name="Graves J.A."/>
            <person name="Ponting C.P."/>
            <person name="Breen M."/>
            <person name="Samollow P.B."/>
            <person name="Lander E.S."/>
            <person name="Lindblad-Toh K."/>
        </authorList>
    </citation>
    <scope>NUCLEOTIDE SEQUENCE [LARGE SCALE GENOMIC DNA]</scope>
</reference>
<evidence type="ECO:0000256" key="17">
    <source>
        <dbReference type="ARBA" id="ARBA00041409"/>
    </source>
</evidence>
<comment type="catalytic activity">
    <reaction evidence="1">
        <text>S-ubiquitinyl-[E2 ubiquitin-conjugating enzyme]-L-cysteine + [acceptor protein]-L-lysine = [E2 ubiquitin-conjugating enzyme]-L-cysteine + N(6)-ubiquitinyl-[acceptor protein]-L-lysine.</text>
        <dbReference type="EC" id="2.3.2.26"/>
    </reaction>
</comment>
<dbReference type="InterPro" id="IPR035983">
    <property type="entry name" value="Hect_E3_ubiquitin_ligase"/>
</dbReference>
<evidence type="ECO:0000256" key="12">
    <source>
        <dbReference type="ARBA" id="ARBA00023043"/>
    </source>
</evidence>
<dbReference type="Bgee" id="ENSMODG00000018036">
    <property type="expression patterns" value="Expressed in hindlimb bud and 20 other cell types or tissues"/>
</dbReference>
<dbReference type="OrthoDB" id="8068875at2759"/>
<dbReference type="AlphaFoldDB" id="A0A5F8HL70"/>
<protein>
    <recommendedName>
        <fullName evidence="16">E3 ubiquitin-protein ligase HACE1</fullName>
        <ecNumber evidence="5">2.3.2.26</ecNumber>
    </recommendedName>
    <alternativeName>
        <fullName evidence="18">HECT domain and ankyrin repeat-containing E3 ubiquitin-protein ligase 1</fullName>
    </alternativeName>
    <alternativeName>
        <fullName evidence="17">HECT-type E3 ubiquitin transferase HACE1</fullName>
    </alternativeName>
</protein>
<organism evidence="23 24">
    <name type="scientific">Monodelphis domestica</name>
    <name type="common">Gray short-tailed opossum</name>
    <dbReference type="NCBI Taxonomy" id="13616"/>
    <lineage>
        <taxon>Eukaryota</taxon>
        <taxon>Metazoa</taxon>
        <taxon>Chordata</taxon>
        <taxon>Craniata</taxon>
        <taxon>Vertebrata</taxon>
        <taxon>Euteleostomi</taxon>
        <taxon>Mammalia</taxon>
        <taxon>Metatheria</taxon>
        <taxon>Didelphimorphia</taxon>
        <taxon>Didelphidae</taxon>
        <taxon>Monodelphis</taxon>
    </lineage>
</organism>
<evidence type="ECO:0000256" key="7">
    <source>
        <dbReference type="ARBA" id="ARBA00022679"/>
    </source>
</evidence>
<evidence type="ECO:0000256" key="15">
    <source>
        <dbReference type="ARBA" id="ARBA00037859"/>
    </source>
</evidence>
<dbReference type="PROSITE" id="PS50297">
    <property type="entry name" value="ANK_REP_REGION"/>
    <property type="match status" value="2"/>
</dbReference>
<dbReference type="FunFam" id="3.30.2410.10:FF:000016">
    <property type="entry name" value="E3 ubiquitin-protein ligase HACE1 isoform X1"/>
    <property type="match status" value="1"/>
</dbReference>
<comment type="pathway">
    <text evidence="4">Protein modification; protein ubiquitination.</text>
</comment>
<evidence type="ECO:0000256" key="5">
    <source>
        <dbReference type="ARBA" id="ARBA00012485"/>
    </source>
</evidence>
<evidence type="ECO:0000256" key="10">
    <source>
        <dbReference type="ARBA" id="ARBA00022824"/>
    </source>
</evidence>
<proteinExistence type="predicted"/>
<dbReference type="Gene3D" id="3.30.2160.10">
    <property type="entry name" value="Hect, E3 ligase catalytic domain"/>
    <property type="match status" value="1"/>
</dbReference>
<reference evidence="23" key="2">
    <citation type="submission" date="2025-08" db="UniProtKB">
        <authorList>
            <consortium name="Ensembl"/>
        </authorList>
    </citation>
    <scope>IDENTIFICATION</scope>
</reference>
<dbReference type="PANTHER" id="PTHR11254">
    <property type="entry name" value="HECT DOMAIN UBIQUITIN-PROTEIN LIGASE"/>
    <property type="match status" value="1"/>
</dbReference>
<evidence type="ECO:0000256" key="18">
    <source>
        <dbReference type="ARBA" id="ARBA00042378"/>
    </source>
</evidence>
<dbReference type="GO" id="GO:0032580">
    <property type="term" value="C:Golgi cisterna membrane"/>
    <property type="evidence" value="ECO:0007669"/>
    <property type="project" value="UniProtKB-SubCell"/>
</dbReference>
<evidence type="ECO:0000256" key="19">
    <source>
        <dbReference type="PROSITE-ProRule" id="PRU00023"/>
    </source>
</evidence>
<evidence type="ECO:0000256" key="3">
    <source>
        <dbReference type="ARBA" id="ARBA00004496"/>
    </source>
</evidence>
<evidence type="ECO:0000256" key="11">
    <source>
        <dbReference type="ARBA" id="ARBA00023034"/>
    </source>
</evidence>
<evidence type="ECO:0000256" key="8">
    <source>
        <dbReference type="ARBA" id="ARBA00022737"/>
    </source>
</evidence>
<feature type="repeat" description="ANK" evidence="19">
    <location>
        <begin position="128"/>
        <end position="160"/>
    </location>
</feature>
<sequence length="907" mass="102630">MERAMEQLNRLTRSLRRARTVELPEDNETAVYTLMPMVMADQHRSVSELLSNSKFDVNYAFGRVKRSLLHIAANQKKCMSKLLEYSADVNICNNEGLTAIHWLAVNGRTELLHDLVQHVSNVDVEDAMGQTALHVACQNGHKTTVQCLLDSGADINRPNVSGATPLYFACSHGQRDTAQILLLRGAKYLPDKNGVTPLDLCVQGGYGETCEVLIQYHPRLFQTIIQMTQNEELRENMLRQVLEHLSQQSESQYLKILTSLAEVATTNGHKLLSLSSNYEAQMKSLLRIVRMFCHVFRIGPSSPNNGIDMGYNGNKTPRSQVFKVRKVYDVVRKIDVKEMNFTKHAFYNQNPHEQDPLELLWHSLDEWLVLIATELMKNKKDSTNITSILLKQKGPDQQDTTSIPSFGSPGTGSSENLSIDTGESKPDDIAGKQEANVDCQDVISMTANRLSAVIQAFYMCCSCQMPPGMTSPRFIEFVCKHDEVLKCFVNRNPKIIFDHFHFLLECPELMSRFMHIIKAQPFKDRCEWFYEHLHSGQSDSDMVHRPVNENDILLVHRDSIFRSSCEVVSKANCAKLKQGIAVRFHGEEGMGQGVVREWFDILSNEIVNPDYALFTQSADGTTFQPNSNSYVNPDHLNYFRFAGQILGLALNHRQLVNIYFTRSFYKHILGIPVNYQDVASIDPEYAKNLQWILDNDISDLGLELTFSVETDVFGAMEEVPLKPGGASILVTQDNKAEYVQLVTELRMTRAIQPQINAFLQGFHMFIPPSLIQLFDEYELELLLSGMPEIDVSDWIKNTEYTSGYERDDPVVQWFWEVVESITQEERVLLLQFVTGSSRVPHGGFANIMGGSGLQNFTIAAVPYTPNLLPTSSTCINMLKLPEYPSKEILKDRLLVALHCGSYGYTMA</sequence>
<dbReference type="SUPFAM" id="SSF48403">
    <property type="entry name" value="Ankyrin repeat"/>
    <property type="match status" value="1"/>
</dbReference>
<dbReference type="GeneID" id="100021107"/>
<evidence type="ECO:0000259" key="22">
    <source>
        <dbReference type="PROSITE" id="PS50237"/>
    </source>
</evidence>
<keyword evidence="6" id="KW-0963">Cytoplasm</keyword>
<feature type="compositionally biased region" description="Polar residues" evidence="21">
    <location>
        <begin position="411"/>
        <end position="421"/>
    </location>
</feature>
<dbReference type="EC" id="2.3.2.26" evidence="5"/>
<evidence type="ECO:0000313" key="24">
    <source>
        <dbReference type="Proteomes" id="UP000002280"/>
    </source>
</evidence>
<feature type="region of interest" description="Disordered" evidence="21">
    <location>
        <begin position="391"/>
        <end position="430"/>
    </location>
</feature>
<dbReference type="SMART" id="SM00248">
    <property type="entry name" value="ANK"/>
    <property type="match status" value="5"/>
</dbReference>
<keyword evidence="14" id="KW-0131">Cell cycle</keyword>
<feature type="active site" description="Glycyl thioester intermediate" evidence="20">
    <location>
        <position position="874"/>
    </location>
</feature>
<dbReference type="FunFam" id="1.25.40.20:FF:000051">
    <property type="entry name" value="E3 ubiquitin-protein ligase HACE1 isoform X1"/>
    <property type="match status" value="1"/>
</dbReference>
<evidence type="ECO:0000256" key="1">
    <source>
        <dbReference type="ARBA" id="ARBA00000885"/>
    </source>
</evidence>
<dbReference type="Pfam" id="PF12796">
    <property type="entry name" value="Ank_2"/>
    <property type="match status" value="1"/>
</dbReference>
<keyword evidence="12 19" id="KW-0040">ANK repeat</keyword>
<dbReference type="Proteomes" id="UP000002280">
    <property type="component" value="Chromosome 2"/>
</dbReference>
<evidence type="ECO:0000256" key="9">
    <source>
        <dbReference type="ARBA" id="ARBA00022786"/>
    </source>
</evidence>
<dbReference type="SMART" id="SM00119">
    <property type="entry name" value="HECTc"/>
    <property type="match status" value="1"/>
</dbReference>
<feature type="repeat" description="ANK" evidence="19">
    <location>
        <begin position="161"/>
        <end position="186"/>
    </location>
</feature>
<dbReference type="PROSITE" id="PS50088">
    <property type="entry name" value="ANK_REPEAT"/>
    <property type="match status" value="3"/>
</dbReference>
<dbReference type="GO" id="GO:0061630">
    <property type="term" value="F:ubiquitin protein ligase activity"/>
    <property type="evidence" value="ECO:0007669"/>
    <property type="project" value="UniProtKB-EC"/>
</dbReference>
<feature type="domain" description="HECT" evidence="22">
    <location>
        <begin position="572"/>
        <end position="907"/>
    </location>
</feature>
<keyword evidence="8" id="KW-0677">Repeat</keyword>
<dbReference type="SUPFAM" id="SSF56204">
    <property type="entry name" value="Hect, E3 ligase catalytic domain"/>
    <property type="match status" value="1"/>
</dbReference>
<dbReference type="CDD" id="cd00078">
    <property type="entry name" value="HECTc"/>
    <property type="match status" value="1"/>
</dbReference>
<dbReference type="PANTHER" id="PTHR11254:SF363">
    <property type="entry name" value="E3 UBIQUITIN-PROTEIN LIGASE HACE1"/>
    <property type="match status" value="1"/>
</dbReference>